<dbReference type="RefSeq" id="WP_152625858.1">
    <property type="nucleotide sequence ID" value="NZ_JXYS01000023.1"/>
</dbReference>
<organism evidence="1 2">
    <name type="scientific">Acidithrix ferrooxidans</name>
    <dbReference type="NCBI Taxonomy" id="1280514"/>
    <lineage>
        <taxon>Bacteria</taxon>
        <taxon>Bacillati</taxon>
        <taxon>Actinomycetota</taxon>
        <taxon>Acidimicrobiia</taxon>
        <taxon>Acidimicrobiales</taxon>
        <taxon>Acidimicrobiaceae</taxon>
        <taxon>Acidithrix</taxon>
    </lineage>
</organism>
<protein>
    <recommendedName>
        <fullName evidence="3">ParB/Sulfiredoxin domain-containing protein</fullName>
    </recommendedName>
</protein>
<dbReference type="STRING" id="1280514.AXFE_09140"/>
<keyword evidence="2" id="KW-1185">Reference proteome</keyword>
<dbReference type="REBASE" id="114755">
    <property type="entry name" value="AfePyF3ORF9130P"/>
</dbReference>
<comment type="caution">
    <text evidence="1">The sequence shown here is derived from an EMBL/GenBank/DDBJ whole genome shotgun (WGS) entry which is preliminary data.</text>
</comment>
<gene>
    <name evidence="1" type="ORF">AXFE_09140</name>
</gene>
<evidence type="ECO:0000313" key="2">
    <source>
        <dbReference type="Proteomes" id="UP000032360"/>
    </source>
</evidence>
<evidence type="ECO:0008006" key="3">
    <source>
        <dbReference type="Google" id="ProtNLM"/>
    </source>
</evidence>
<reference evidence="1 2" key="1">
    <citation type="submission" date="2015-01" db="EMBL/GenBank/DDBJ databases">
        <title>Draft genome of the acidophilic iron oxidizer Acidithrix ferrooxidans strain Py-F3.</title>
        <authorList>
            <person name="Poehlein A."/>
            <person name="Eisen S."/>
            <person name="Schloemann M."/>
            <person name="Johnson B.D."/>
            <person name="Daniel R."/>
            <person name="Muehling M."/>
        </authorList>
    </citation>
    <scope>NUCLEOTIDE SEQUENCE [LARGE SCALE GENOMIC DNA]</scope>
    <source>
        <strain evidence="1 2">Py-F3</strain>
    </source>
</reference>
<sequence length="450" mass="51066">MAELVEVVVSDLLLDEENPRLGQKQNSQQDVYIELGKMLGTKVVVLADDIIKNGLDPMNLIAIIPTKDQKMRYKVIEGNRRVLALKALDTPSILEQCLSSKDQRRLRTLSARFHEKPIDTIQARLFDNPQEADHWIELRHTGLNDGAGLFEWNSNEKDRFAARHSGSRSPAGQVIDFVLQYGSLEPELQNSGRKILTNIERLFSSRSVREKLGIEIVDGQIVSYYPVSELVDGLSYVVESFLSGTSNVHDVYHAANREKFAENIPNSMVPRSERWESPALLGELVTGRITPIVETPKRRRHRNTVERTVVIPSSCMLNIPPPRINRIYNELKTLNIETYPNAGAILLRLFLELSITHSLQSNGELSNEYQSTDPLAKKMKVLAGHLYVREQINDQLKKAIELVANNDRNMIQASTATFNQYVHNFHVNPTPSDIRTGWDTLQPFLETIWA</sequence>
<accession>A0A0D8HJU5</accession>
<evidence type="ECO:0000313" key="1">
    <source>
        <dbReference type="EMBL" id="KJF18169.1"/>
    </source>
</evidence>
<name>A0A0D8HJU5_9ACTN</name>
<dbReference type="AlphaFoldDB" id="A0A0D8HJU5"/>
<dbReference type="Proteomes" id="UP000032360">
    <property type="component" value="Unassembled WGS sequence"/>
</dbReference>
<dbReference type="EMBL" id="JXYS01000023">
    <property type="protein sequence ID" value="KJF18169.1"/>
    <property type="molecule type" value="Genomic_DNA"/>
</dbReference>
<dbReference type="OrthoDB" id="4828114at2"/>
<proteinExistence type="predicted"/>